<name>A0ABS1BPN1_9SPHI</name>
<dbReference type="RefSeq" id="WP_200587874.1">
    <property type="nucleotide sequence ID" value="NZ_JAEHFY010000027.1"/>
</dbReference>
<proteinExistence type="predicted"/>
<keyword evidence="2" id="KW-1185">Reference proteome</keyword>
<dbReference type="EMBL" id="JAEHFY010000027">
    <property type="protein sequence ID" value="MBK0384309.1"/>
    <property type="molecule type" value="Genomic_DNA"/>
</dbReference>
<organism evidence="1 2">
    <name type="scientific">Pedobacter segetis</name>
    <dbReference type="NCBI Taxonomy" id="2793069"/>
    <lineage>
        <taxon>Bacteria</taxon>
        <taxon>Pseudomonadati</taxon>
        <taxon>Bacteroidota</taxon>
        <taxon>Sphingobacteriia</taxon>
        <taxon>Sphingobacteriales</taxon>
        <taxon>Sphingobacteriaceae</taxon>
        <taxon>Pedobacter</taxon>
    </lineage>
</organism>
<evidence type="ECO:0000313" key="2">
    <source>
        <dbReference type="Proteomes" id="UP000660024"/>
    </source>
</evidence>
<comment type="caution">
    <text evidence="1">The sequence shown here is derived from an EMBL/GenBank/DDBJ whole genome shotgun (WGS) entry which is preliminary data.</text>
</comment>
<reference evidence="1 2" key="1">
    <citation type="submission" date="2020-12" db="EMBL/GenBank/DDBJ databases">
        <title>Bacterial novel species Pedobacter sp. SD-b isolated from soil.</title>
        <authorList>
            <person name="Jung H.-Y."/>
        </authorList>
    </citation>
    <scope>NUCLEOTIDE SEQUENCE [LARGE SCALE GENOMIC DNA]</scope>
    <source>
        <strain evidence="1 2">SD-b</strain>
    </source>
</reference>
<accession>A0ABS1BPN1</accession>
<protein>
    <submittedName>
        <fullName evidence="1">Uncharacterized protein</fullName>
    </submittedName>
</protein>
<sequence>MINNLGVLIPKKNWNQPGFPLNLFSVLSLDSLFDFAQSEKALDDRKKLARITGGDTAAILNRKQPSKLLSLLKDFLILISKNISYKTLIISII</sequence>
<dbReference type="Proteomes" id="UP000660024">
    <property type="component" value="Unassembled WGS sequence"/>
</dbReference>
<evidence type="ECO:0000313" key="1">
    <source>
        <dbReference type="EMBL" id="MBK0384309.1"/>
    </source>
</evidence>
<gene>
    <name evidence="1" type="ORF">I5M32_15180</name>
</gene>